<evidence type="ECO:0000313" key="8">
    <source>
        <dbReference type="Proteomes" id="UP000614350"/>
    </source>
</evidence>
<dbReference type="Pfam" id="PF06090">
    <property type="entry name" value="Ins_P5_2-kin"/>
    <property type="match status" value="1"/>
</dbReference>
<dbReference type="GO" id="GO:0032958">
    <property type="term" value="P:inositol phosphate biosynthetic process"/>
    <property type="evidence" value="ECO:0007669"/>
    <property type="project" value="TreeGrafter"/>
</dbReference>
<keyword evidence="8" id="KW-1185">Reference proteome</keyword>
<evidence type="ECO:0000256" key="3">
    <source>
        <dbReference type="ARBA" id="ARBA00022741"/>
    </source>
</evidence>
<keyword evidence="4 6" id="KW-0418">Kinase</keyword>
<dbReference type="GO" id="GO:0005524">
    <property type="term" value="F:ATP binding"/>
    <property type="evidence" value="ECO:0007669"/>
    <property type="project" value="UniProtKB-KW"/>
</dbReference>
<protein>
    <recommendedName>
        <fullName evidence="1 6">Inositol-pentakisphosphate 2-kinase</fullName>
        <ecNumber evidence="1 6">2.7.1.158</ecNumber>
    </recommendedName>
</protein>
<dbReference type="GO" id="GO:0035299">
    <property type="term" value="F:inositol-1,3,4,5,6-pentakisphosphate 2-kinase activity"/>
    <property type="evidence" value="ECO:0007669"/>
    <property type="project" value="UniProtKB-EC"/>
</dbReference>
<evidence type="ECO:0000256" key="5">
    <source>
        <dbReference type="ARBA" id="ARBA00022840"/>
    </source>
</evidence>
<organism evidence="7 8">
    <name type="scientific">Vespula vulgaris</name>
    <name type="common">Yellow jacket</name>
    <name type="synonym">Wasp</name>
    <dbReference type="NCBI Taxonomy" id="7454"/>
    <lineage>
        <taxon>Eukaryota</taxon>
        <taxon>Metazoa</taxon>
        <taxon>Ecdysozoa</taxon>
        <taxon>Arthropoda</taxon>
        <taxon>Hexapoda</taxon>
        <taxon>Insecta</taxon>
        <taxon>Pterygota</taxon>
        <taxon>Neoptera</taxon>
        <taxon>Endopterygota</taxon>
        <taxon>Hymenoptera</taxon>
        <taxon>Apocrita</taxon>
        <taxon>Aculeata</taxon>
        <taxon>Vespoidea</taxon>
        <taxon>Vespidae</taxon>
        <taxon>Vespinae</taxon>
        <taxon>Vespula</taxon>
    </lineage>
</organism>
<dbReference type="Proteomes" id="UP000614350">
    <property type="component" value="Unassembled WGS sequence"/>
</dbReference>
<evidence type="ECO:0000256" key="6">
    <source>
        <dbReference type="RuleBase" id="RU364126"/>
    </source>
</evidence>
<evidence type="ECO:0000313" key="7">
    <source>
        <dbReference type="EMBL" id="KAF7387911.1"/>
    </source>
</evidence>
<evidence type="ECO:0000256" key="1">
    <source>
        <dbReference type="ARBA" id="ARBA00012023"/>
    </source>
</evidence>
<dbReference type="PANTHER" id="PTHR14456:SF2">
    <property type="entry name" value="INOSITOL-PENTAKISPHOSPHATE 2-KINASE"/>
    <property type="match status" value="1"/>
</dbReference>
<evidence type="ECO:0000256" key="2">
    <source>
        <dbReference type="ARBA" id="ARBA00022679"/>
    </source>
</evidence>
<keyword evidence="2 6" id="KW-0808">Transferase</keyword>
<evidence type="ECO:0000256" key="4">
    <source>
        <dbReference type="ARBA" id="ARBA00022777"/>
    </source>
</evidence>
<comment type="function">
    <text evidence="6">Phosphorylates Ins(1,3,4,5,6)P5 at position 2 to form Ins(1,2,3,4,5,6)P6 (InsP6 or phytate).</text>
</comment>
<keyword evidence="5 6" id="KW-0067">ATP-binding</keyword>
<comment type="catalytic activity">
    <reaction evidence="6">
        <text>1D-myo-inositol 1,3,4,5,6-pentakisphosphate + ATP = 1D-myo-inositol hexakisphosphate + ADP + H(+)</text>
        <dbReference type="Rhea" id="RHEA:20313"/>
        <dbReference type="ChEBI" id="CHEBI:15378"/>
        <dbReference type="ChEBI" id="CHEBI:30616"/>
        <dbReference type="ChEBI" id="CHEBI:57733"/>
        <dbReference type="ChEBI" id="CHEBI:58130"/>
        <dbReference type="ChEBI" id="CHEBI:456216"/>
        <dbReference type="EC" id="2.7.1.158"/>
    </reaction>
</comment>
<reference evidence="7" key="1">
    <citation type="journal article" date="2020" name="G3 (Bethesda)">
        <title>High-Quality Assemblies for Three Invasive Social Wasps from the &lt;i&gt;Vespula&lt;/i&gt; Genus.</title>
        <authorList>
            <person name="Harrop T.W.R."/>
            <person name="Guhlin J."/>
            <person name="McLaughlin G.M."/>
            <person name="Permina E."/>
            <person name="Stockwell P."/>
            <person name="Gilligan J."/>
            <person name="Le Lec M.F."/>
            <person name="Gruber M.A.M."/>
            <person name="Quinn O."/>
            <person name="Lovegrove M."/>
            <person name="Duncan E.J."/>
            <person name="Remnant E.J."/>
            <person name="Van Eeckhoven J."/>
            <person name="Graham B."/>
            <person name="Knapp R.A."/>
            <person name="Langford K.W."/>
            <person name="Kronenberg Z."/>
            <person name="Press M.O."/>
            <person name="Eacker S.M."/>
            <person name="Wilson-Rankin E.E."/>
            <person name="Purcell J."/>
            <person name="Lester P.J."/>
            <person name="Dearden P.K."/>
        </authorList>
    </citation>
    <scope>NUCLEOTIDE SEQUENCE</scope>
    <source>
        <strain evidence="7">Marl-1</strain>
    </source>
</reference>
<dbReference type="InterPro" id="IPR009286">
    <property type="entry name" value="Ins_P5_2-kin"/>
</dbReference>
<comment type="caution">
    <text evidence="7">The sequence shown here is derived from an EMBL/GenBank/DDBJ whole genome shotgun (WGS) entry which is preliminary data.</text>
</comment>
<keyword evidence="3 6" id="KW-0547">Nucleotide-binding</keyword>
<gene>
    <name evidence="7" type="ORF">HZH66_010678</name>
</gene>
<dbReference type="PANTHER" id="PTHR14456">
    <property type="entry name" value="INOSITOL POLYPHOSPHATE KINASE 1"/>
    <property type="match status" value="1"/>
</dbReference>
<dbReference type="GO" id="GO:0005634">
    <property type="term" value="C:nucleus"/>
    <property type="evidence" value="ECO:0007669"/>
    <property type="project" value="TreeGrafter"/>
</dbReference>
<accession>A0A834JHT9</accession>
<sequence>MKMQDYVFLPSKFAKLDPDSFKSKSTFAVEIKPKQGYQRKEEQRLQKCPYCLAQYYKLKKKVIDDRSSYCPFDLFSGDEKRMKGAIECLLRSPQNNLKIFKDGTIVYDHEFSTNDLETVLNDCYQTVDICTKETTVNLFSNLICAILLHSYPQSKRSELMQAMFERNRFYHISERDSQVIRDTNEKLISKTKKLFYLVQEKCKRECNNLPKNCVLERILSMQRLPYVGTEYIYDIYDKYSTVINDEIIYSHLINSSWNYTKEHKDSNGNHADNRSSTDSKIRENIEIIKNTNRWKENFSCYNEECIDKSNNKIVEYNSDRTSSDIINKDLIALQNYLLFCTARDCSILITFRQLKPEALLSVPQEYVIKISEDLCFLTSVNVSDLDPKSMHSIERHRHRDINILDAVISILKEELSLNDDQ</sequence>
<dbReference type="EC" id="2.7.1.158" evidence="1 6"/>
<comment type="domain">
    <text evidence="6">The EXKPK motif is conserved in inositol-pentakisphosphate 2-kinases of both family 1 and 2.</text>
</comment>
<dbReference type="AlphaFoldDB" id="A0A834JHT9"/>
<proteinExistence type="predicted"/>
<name>A0A834JHT9_VESVU</name>
<dbReference type="EMBL" id="JACSEA010000012">
    <property type="protein sequence ID" value="KAF7387911.1"/>
    <property type="molecule type" value="Genomic_DNA"/>
</dbReference>